<sequence>HILRPPTPLLIAMPQPTHLTNLPHRQGQLKVAPIKVSRPDAMEMVQGDWGSVPEPPGTRTRTQGMEAHTSIPPAHPHTVNYHIR</sequence>
<dbReference type="Proteomes" id="UP000054538">
    <property type="component" value="Unassembled WGS sequence"/>
</dbReference>
<dbReference type="AlphaFoldDB" id="A0A0D0CLS1"/>
<accession>A0A0D0CLS1</accession>
<name>A0A0D0CLS1_9AGAM</name>
<proteinExistence type="predicted"/>
<dbReference type="EMBL" id="KN827591">
    <property type="protein sequence ID" value="KIK76248.1"/>
    <property type="molecule type" value="Genomic_DNA"/>
</dbReference>
<dbReference type="HOGENOM" id="CLU_2419074_0_0_1"/>
<protein>
    <submittedName>
        <fullName evidence="2">Uncharacterized protein</fullName>
    </submittedName>
</protein>
<keyword evidence="3" id="KW-1185">Reference proteome</keyword>
<evidence type="ECO:0000313" key="3">
    <source>
        <dbReference type="Proteomes" id="UP000054538"/>
    </source>
</evidence>
<feature type="non-terminal residue" evidence="2">
    <location>
        <position position="84"/>
    </location>
</feature>
<reference evidence="3" key="2">
    <citation type="submission" date="2015-01" db="EMBL/GenBank/DDBJ databases">
        <title>Evolutionary Origins and Diversification of the Mycorrhizal Mutualists.</title>
        <authorList>
            <consortium name="DOE Joint Genome Institute"/>
            <consortium name="Mycorrhizal Genomics Consortium"/>
            <person name="Kohler A."/>
            <person name="Kuo A."/>
            <person name="Nagy L.G."/>
            <person name="Floudas D."/>
            <person name="Copeland A."/>
            <person name="Barry K.W."/>
            <person name="Cichocki N."/>
            <person name="Veneault-Fourrey C."/>
            <person name="LaButti K."/>
            <person name="Lindquist E.A."/>
            <person name="Lipzen A."/>
            <person name="Lundell T."/>
            <person name="Morin E."/>
            <person name="Murat C."/>
            <person name="Riley R."/>
            <person name="Ohm R."/>
            <person name="Sun H."/>
            <person name="Tunlid A."/>
            <person name="Henrissat B."/>
            <person name="Grigoriev I.V."/>
            <person name="Hibbett D.S."/>
            <person name="Martin F."/>
        </authorList>
    </citation>
    <scope>NUCLEOTIDE SEQUENCE [LARGE SCALE GENOMIC DNA]</scope>
    <source>
        <strain evidence="3">Ve08.2h10</strain>
    </source>
</reference>
<evidence type="ECO:0000256" key="1">
    <source>
        <dbReference type="SAM" id="MobiDB-lite"/>
    </source>
</evidence>
<evidence type="ECO:0000313" key="2">
    <source>
        <dbReference type="EMBL" id="KIK76248.1"/>
    </source>
</evidence>
<reference evidence="2 3" key="1">
    <citation type="submission" date="2014-04" db="EMBL/GenBank/DDBJ databases">
        <authorList>
            <consortium name="DOE Joint Genome Institute"/>
            <person name="Kuo A."/>
            <person name="Kohler A."/>
            <person name="Jargeat P."/>
            <person name="Nagy L.G."/>
            <person name="Floudas D."/>
            <person name="Copeland A."/>
            <person name="Barry K.W."/>
            <person name="Cichocki N."/>
            <person name="Veneault-Fourrey C."/>
            <person name="LaButti K."/>
            <person name="Lindquist E.A."/>
            <person name="Lipzen A."/>
            <person name="Lundell T."/>
            <person name="Morin E."/>
            <person name="Murat C."/>
            <person name="Sun H."/>
            <person name="Tunlid A."/>
            <person name="Henrissat B."/>
            <person name="Grigoriev I.V."/>
            <person name="Hibbett D.S."/>
            <person name="Martin F."/>
            <person name="Nordberg H.P."/>
            <person name="Cantor M.N."/>
            <person name="Hua S.X."/>
        </authorList>
    </citation>
    <scope>NUCLEOTIDE SEQUENCE [LARGE SCALE GENOMIC DNA]</scope>
    <source>
        <strain evidence="2 3">Ve08.2h10</strain>
    </source>
</reference>
<feature type="region of interest" description="Disordered" evidence="1">
    <location>
        <begin position="46"/>
        <end position="84"/>
    </location>
</feature>
<gene>
    <name evidence="2" type="ORF">PAXRUDRAFT_170484</name>
</gene>
<dbReference type="InParanoid" id="A0A0D0CLS1"/>
<organism evidence="2 3">
    <name type="scientific">Paxillus rubicundulus Ve08.2h10</name>
    <dbReference type="NCBI Taxonomy" id="930991"/>
    <lineage>
        <taxon>Eukaryota</taxon>
        <taxon>Fungi</taxon>
        <taxon>Dikarya</taxon>
        <taxon>Basidiomycota</taxon>
        <taxon>Agaricomycotina</taxon>
        <taxon>Agaricomycetes</taxon>
        <taxon>Agaricomycetidae</taxon>
        <taxon>Boletales</taxon>
        <taxon>Paxilineae</taxon>
        <taxon>Paxillaceae</taxon>
        <taxon>Paxillus</taxon>
    </lineage>
</organism>